<dbReference type="STRING" id="1805034.AUJ59_03265"/>
<organism evidence="1 2">
    <name type="scientific">Candidatus Beckwithbacteria bacterium CG1_02_47_37</name>
    <dbReference type="NCBI Taxonomy" id="1805034"/>
    <lineage>
        <taxon>Bacteria</taxon>
        <taxon>Candidatus Beckwithiibacteriota</taxon>
    </lineage>
</organism>
<accession>A0A1J4RN23</accession>
<evidence type="ECO:0008006" key="3">
    <source>
        <dbReference type="Google" id="ProtNLM"/>
    </source>
</evidence>
<evidence type="ECO:0000313" key="1">
    <source>
        <dbReference type="EMBL" id="OIN88809.1"/>
    </source>
</evidence>
<dbReference type="Proteomes" id="UP000183144">
    <property type="component" value="Unassembled WGS sequence"/>
</dbReference>
<dbReference type="AlphaFoldDB" id="A0A1J4RN23"/>
<evidence type="ECO:0000313" key="2">
    <source>
        <dbReference type="Proteomes" id="UP000183144"/>
    </source>
</evidence>
<protein>
    <recommendedName>
        <fullName evidence="3">DUF5678 domain-containing protein</fullName>
    </recommendedName>
</protein>
<name>A0A1J4RN23_9BACT</name>
<sequence length="65" mass="7374">MKPVNISALVKKYGAGYVARNKKTGKVVAHSKRIDLLVKKMKEKLGVTISWVPRDNTRYVFKISL</sequence>
<gene>
    <name evidence="1" type="ORF">AUJ59_03265</name>
</gene>
<reference evidence="1 2" key="1">
    <citation type="journal article" date="2016" name="Environ. Microbiol.">
        <title>Genomic resolution of a cold subsurface aquifer community provides metabolic insights for novel microbes adapted to high CO concentrations.</title>
        <authorList>
            <person name="Probst A.J."/>
            <person name="Castelle C.J."/>
            <person name="Singh A."/>
            <person name="Brown C.T."/>
            <person name="Anantharaman K."/>
            <person name="Sharon I."/>
            <person name="Hug L.A."/>
            <person name="Burstein D."/>
            <person name="Emerson J.B."/>
            <person name="Thomas B.C."/>
            <person name="Banfield J.F."/>
        </authorList>
    </citation>
    <scope>NUCLEOTIDE SEQUENCE [LARGE SCALE GENOMIC DNA]</scope>
    <source>
        <strain evidence="1">CG1_02_47_37</strain>
    </source>
</reference>
<proteinExistence type="predicted"/>
<comment type="caution">
    <text evidence="1">The sequence shown here is derived from an EMBL/GenBank/DDBJ whole genome shotgun (WGS) entry which is preliminary data.</text>
</comment>
<dbReference type="EMBL" id="MNUI01000054">
    <property type="protein sequence ID" value="OIN88809.1"/>
    <property type="molecule type" value="Genomic_DNA"/>
</dbReference>